<evidence type="ECO:0000313" key="3">
    <source>
        <dbReference type="Proteomes" id="UP000244722"/>
    </source>
</evidence>
<dbReference type="OrthoDB" id="10253744at2759"/>
<evidence type="ECO:0000313" key="2">
    <source>
        <dbReference type="EMBL" id="PUU83943.1"/>
    </source>
</evidence>
<protein>
    <submittedName>
        <fullName evidence="2">Sucrase/ferredoxin-like-domain-containing protein</fullName>
    </submittedName>
</protein>
<dbReference type="PANTHER" id="PTHR31902">
    <property type="entry name" value="ACTIN PATCHES DISTAL PROTEIN 1"/>
    <property type="match status" value="1"/>
</dbReference>
<feature type="compositionally biased region" description="Basic and acidic residues" evidence="1">
    <location>
        <begin position="205"/>
        <end position="217"/>
    </location>
</feature>
<dbReference type="AlphaFoldDB" id="A0A2T7A897"/>
<accession>A0A2T7A897</accession>
<dbReference type="Gene3D" id="3.40.30.10">
    <property type="entry name" value="Glutaredoxin"/>
    <property type="match status" value="1"/>
</dbReference>
<dbReference type="InterPro" id="IPR036249">
    <property type="entry name" value="Thioredoxin-like_sf"/>
</dbReference>
<evidence type="ECO:0000256" key="1">
    <source>
        <dbReference type="SAM" id="MobiDB-lite"/>
    </source>
</evidence>
<reference evidence="2 3" key="1">
    <citation type="submission" date="2017-04" db="EMBL/GenBank/DDBJ databases">
        <title>Draft genome sequence of Tuber borchii Vittad., a whitish edible truffle.</title>
        <authorList>
            <consortium name="DOE Joint Genome Institute"/>
            <person name="Murat C."/>
            <person name="Kuo A."/>
            <person name="Barry K.W."/>
            <person name="Clum A."/>
            <person name="Dockter R.B."/>
            <person name="Fauchery L."/>
            <person name="Iotti M."/>
            <person name="Kohler A."/>
            <person name="Labutti K."/>
            <person name="Lindquist E.A."/>
            <person name="Lipzen A."/>
            <person name="Ohm R.A."/>
            <person name="Wang M."/>
            <person name="Grigoriev I.V."/>
            <person name="Zambonelli A."/>
            <person name="Martin F.M."/>
        </authorList>
    </citation>
    <scope>NUCLEOTIDE SEQUENCE [LARGE SCALE GENOMIC DNA]</scope>
    <source>
        <strain evidence="2 3">Tbo3840</strain>
    </source>
</reference>
<proteinExistence type="predicted"/>
<gene>
    <name evidence="2" type="ORF">B9Z19DRAFT_1098355</name>
</gene>
<keyword evidence="3" id="KW-1185">Reference proteome</keyword>
<comment type="caution">
    <text evidence="2">The sequence shown here is derived from an EMBL/GenBank/DDBJ whole genome shotgun (WGS) entry which is preliminary data.</text>
</comment>
<dbReference type="PANTHER" id="PTHR31902:SF14">
    <property type="entry name" value="ACTIN PATCHES DISTAL PROTEIN 1"/>
    <property type="match status" value="1"/>
</dbReference>
<sequence length="393" mass="42840">MPFGALIRRGTSFFNNGKSVGTATKDTLFPVVSKEVDGEDCDHDCDHCPGYGRAFDKIGIEAEGELWGGIKGFANHVIVATGETDWIRDVEDISGSVMRELKKKSEMLEQGRLMISASNLQPPLEYHSAPEEGKPQPTTVIVLPSFTVVENVSPNETPELIRRFINIGPTTSTPLNPPPLTPMSPVSPATPSTSLGLPFPFPFRTEPESEKEPETVEVKAPSPAAKPSSEAASAPAAEGEAEGEKGTTEPSPLDDSFTTLSLAPSSTLKSHPFPHAYLILICSHRRRDARCGISAPVLRKEFEKHLRPLNLWRDLTDTRDGGAKVLFINHVGGHKYSANVIIYRKEDGQGIWLARVAPKHIEGIVKFTVLQGKIVHPDMIRGGFNRRVGGVSW</sequence>
<dbReference type="CDD" id="cd03062">
    <property type="entry name" value="TRX_Fd_Sucrase"/>
    <property type="match status" value="1"/>
</dbReference>
<name>A0A2T7A897_TUBBO</name>
<dbReference type="SUPFAM" id="SSF52833">
    <property type="entry name" value="Thioredoxin-like"/>
    <property type="match status" value="1"/>
</dbReference>
<dbReference type="Pfam" id="PF06999">
    <property type="entry name" value="Suc_Fer-like"/>
    <property type="match status" value="1"/>
</dbReference>
<feature type="region of interest" description="Disordered" evidence="1">
    <location>
        <begin position="172"/>
        <end position="260"/>
    </location>
</feature>
<organism evidence="2 3">
    <name type="scientific">Tuber borchii</name>
    <name type="common">White truffle</name>
    <dbReference type="NCBI Taxonomy" id="42251"/>
    <lineage>
        <taxon>Eukaryota</taxon>
        <taxon>Fungi</taxon>
        <taxon>Dikarya</taxon>
        <taxon>Ascomycota</taxon>
        <taxon>Pezizomycotina</taxon>
        <taxon>Pezizomycetes</taxon>
        <taxon>Pezizales</taxon>
        <taxon>Tuberaceae</taxon>
        <taxon>Tuber</taxon>
    </lineage>
</organism>
<dbReference type="EMBL" id="NESQ01000005">
    <property type="protein sequence ID" value="PUU83943.1"/>
    <property type="molecule type" value="Genomic_DNA"/>
</dbReference>
<feature type="compositionally biased region" description="Low complexity" evidence="1">
    <location>
        <begin position="218"/>
        <end position="238"/>
    </location>
</feature>
<dbReference type="Proteomes" id="UP000244722">
    <property type="component" value="Unassembled WGS sequence"/>
</dbReference>
<dbReference type="STRING" id="42251.A0A2T7A897"/>
<dbReference type="InterPro" id="IPR009737">
    <property type="entry name" value="Aim32/Apd1-like"/>
</dbReference>